<evidence type="ECO:0000256" key="5">
    <source>
        <dbReference type="ARBA" id="ARBA00022737"/>
    </source>
</evidence>
<evidence type="ECO:0000256" key="6">
    <source>
        <dbReference type="ARBA" id="ARBA00022771"/>
    </source>
</evidence>
<evidence type="ECO:0000256" key="10">
    <source>
        <dbReference type="ARBA" id="ARBA00023163"/>
    </source>
</evidence>
<evidence type="ECO:0000256" key="11">
    <source>
        <dbReference type="ARBA" id="ARBA00023242"/>
    </source>
</evidence>
<accession>A0A8T0E836</accession>
<name>A0A8T0E836_ARGBR</name>
<evidence type="ECO:0000256" key="4">
    <source>
        <dbReference type="ARBA" id="ARBA00022723"/>
    </source>
</evidence>
<evidence type="ECO:0000313" key="15">
    <source>
        <dbReference type="Proteomes" id="UP000807504"/>
    </source>
</evidence>
<dbReference type="GO" id="GO:0000978">
    <property type="term" value="F:RNA polymerase II cis-regulatory region sequence-specific DNA binding"/>
    <property type="evidence" value="ECO:0007669"/>
    <property type="project" value="TreeGrafter"/>
</dbReference>
<keyword evidence="8" id="KW-0805">Transcription regulation</keyword>
<comment type="similarity">
    <text evidence="3">Belongs to the krueppel C2H2-type zinc-finger protein family.</text>
</comment>
<reference evidence="14" key="2">
    <citation type="submission" date="2020-06" db="EMBL/GenBank/DDBJ databases">
        <authorList>
            <person name="Sheffer M."/>
        </authorList>
    </citation>
    <scope>NUCLEOTIDE SEQUENCE</scope>
</reference>
<feature type="domain" description="C2H2-type" evidence="13">
    <location>
        <begin position="176"/>
        <end position="202"/>
    </location>
</feature>
<evidence type="ECO:0000256" key="12">
    <source>
        <dbReference type="PROSITE-ProRule" id="PRU00042"/>
    </source>
</evidence>
<reference evidence="14" key="1">
    <citation type="journal article" date="2020" name="bioRxiv">
        <title>Chromosome-level reference genome of the European wasp spider Argiope bruennichi: a resource for studies on range expansion and evolutionary adaptation.</title>
        <authorList>
            <person name="Sheffer M.M."/>
            <person name="Hoppe A."/>
            <person name="Krehenwinkel H."/>
            <person name="Uhl G."/>
            <person name="Kuss A.W."/>
            <person name="Jensen L."/>
            <person name="Jensen C."/>
            <person name="Gillespie R.G."/>
            <person name="Hoff K.J."/>
            <person name="Prost S."/>
        </authorList>
    </citation>
    <scope>NUCLEOTIDE SEQUENCE</scope>
</reference>
<proteinExistence type="inferred from homology"/>
<feature type="domain" description="C2H2-type" evidence="13">
    <location>
        <begin position="231"/>
        <end position="258"/>
    </location>
</feature>
<gene>
    <name evidence="14" type="ORF">HNY73_020846</name>
</gene>
<dbReference type="PANTHER" id="PTHR23235:SF120">
    <property type="entry name" value="KRUPPEL-LIKE FACTOR 15"/>
    <property type="match status" value="1"/>
</dbReference>
<evidence type="ECO:0000256" key="2">
    <source>
        <dbReference type="ARBA" id="ARBA00004123"/>
    </source>
</evidence>
<keyword evidence="15" id="KW-1185">Reference proteome</keyword>
<evidence type="ECO:0000256" key="1">
    <source>
        <dbReference type="ARBA" id="ARBA00003767"/>
    </source>
</evidence>
<dbReference type="EMBL" id="JABXBU010002230">
    <property type="protein sequence ID" value="KAF8767979.1"/>
    <property type="molecule type" value="Genomic_DNA"/>
</dbReference>
<dbReference type="OrthoDB" id="427030at2759"/>
<dbReference type="FunFam" id="3.30.160.60:FF:000446">
    <property type="entry name" value="Zinc finger protein"/>
    <property type="match status" value="1"/>
</dbReference>
<dbReference type="SMART" id="SM00355">
    <property type="entry name" value="ZnF_C2H2"/>
    <property type="match status" value="4"/>
</dbReference>
<organism evidence="14 15">
    <name type="scientific">Argiope bruennichi</name>
    <name type="common">Wasp spider</name>
    <name type="synonym">Aranea bruennichi</name>
    <dbReference type="NCBI Taxonomy" id="94029"/>
    <lineage>
        <taxon>Eukaryota</taxon>
        <taxon>Metazoa</taxon>
        <taxon>Ecdysozoa</taxon>
        <taxon>Arthropoda</taxon>
        <taxon>Chelicerata</taxon>
        <taxon>Arachnida</taxon>
        <taxon>Araneae</taxon>
        <taxon>Araneomorphae</taxon>
        <taxon>Entelegynae</taxon>
        <taxon>Araneoidea</taxon>
        <taxon>Araneidae</taxon>
        <taxon>Argiope</taxon>
    </lineage>
</organism>
<dbReference type="GO" id="GO:0008270">
    <property type="term" value="F:zinc ion binding"/>
    <property type="evidence" value="ECO:0007669"/>
    <property type="project" value="UniProtKB-KW"/>
</dbReference>
<dbReference type="Proteomes" id="UP000807504">
    <property type="component" value="Unassembled WGS sequence"/>
</dbReference>
<evidence type="ECO:0000313" key="14">
    <source>
        <dbReference type="EMBL" id="KAF8767979.1"/>
    </source>
</evidence>
<feature type="domain" description="C2H2-type" evidence="13">
    <location>
        <begin position="203"/>
        <end position="230"/>
    </location>
</feature>
<keyword evidence="10" id="KW-0804">Transcription</keyword>
<protein>
    <submittedName>
        <fullName evidence="14">Zinc finger protein 500 like protein</fullName>
    </submittedName>
</protein>
<dbReference type="Gene3D" id="3.30.160.60">
    <property type="entry name" value="Classic Zinc Finger"/>
    <property type="match status" value="4"/>
</dbReference>
<keyword evidence="6 12" id="KW-0863">Zinc-finger</keyword>
<evidence type="ECO:0000256" key="7">
    <source>
        <dbReference type="ARBA" id="ARBA00022833"/>
    </source>
</evidence>
<comment type="caution">
    <text evidence="14">The sequence shown here is derived from an EMBL/GenBank/DDBJ whole genome shotgun (WGS) entry which is preliminary data.</text>
</comment>
<evidence type="ECO:0000259" key="13">
    <source>
        <dbReference type="PROSITE" id="PS50157"/>
    </source>
</evidence>
<dbReference type="FunFam" id="3.30.160.60:FF:000710">
    <property type="entry name" value="Zinc finger protein 768"/>
    <property type="match status" value="1"/>
</dbReference>
<evidence type="ECO:0000256" key="8">
    <source>
        <dbReference type="ARBA" id="ARBA00023015"/>
    </source>
</evidence>
<dbReference type="SUPFAM" id="SSF57667">
    <property type="entry name" value="beta-beta-alpha zinc fingers"/>
    <property type="match status" value="2"/>
</dbReference>
<evidence type="ECO:0000256" key="9">
    <source>
        <dbReference type="ARBA" id="ARBA00023125"/>
    </source>
</evidence>
<keyword evidence="11" id="KW-0539">Nucleus</keyword>
<dbReference type="PROSITE" id="PS50157">
    <property type="entry name" value="ZINC_FINGER_C2H2_2"/>
    <property type="match status" value="4"/>
</dbReference>
<comment type="subcellular location">
    <subcellularLocation>
        <location evidence="2">Nucleus</location>
    </subcellularLocation>
</comment>
<evidence type="ECO:0000256" key="3">
    <source>
        <dbReference type="ARBA" id="ARBA00006991"/>
    </source>
</evidence>
<dbReference type="AlphaFoldDB" id="A0A8T0E836"/>
<dbReference type="PROSITE" id="PS00028">
    <property type="entry name" value="ZINC_FINGER_C2H2_1"/>
    <property type="match status" value="2"/>
</dbReference>
<dbReference type="FunFam" id="3.30.160.60:FF:000226">
    <property type="entry name" value="Zinc finger protein 236 variant"/>
    <property type="match status" value="1"/>
</dbReference>
<keyword evidence="4" id="KW-0479">Metal-binding</keyword>
<keyword evidence="7" id="KW-0862">Zinc</keyword>
<dbReference type="GO" id="GO:0000981">
    <property type="term" value="F:DNA-binding transcription factor activity, RNA polymerase II-specific"/>
    <property type="evidence" value="ECO:0007669"/>
    <property type="project" value="TreeGrafter"/>
</dbReference>
<dbReference type="GO" id="GO:0005634">
    <property type="term" value="C:nucleus"/>
    <property type="evidence" value="ECO:0007669"/>
    <property type="project" value="UniProtKB-SubCell"/>
</dbReference>
<dbReference type="Pfam" id="PF00096">
    <property type="entry name" value="zf-C2H2"/>
    <property type="match status" value="3"/>
</dbReference>
<keyword evidence="5" id="KW-0677">Repeat</keyword>
<dbReference type="InterPro" id="IPR013087">
    <property type="entry name" value="Znf_C2H2_type"/>
</dbReference>
<dbReference type="InterPro" id="IPR036236">
    <property type="entry name" value="Znf_C2H2_sf"/>
</dbReference>
<comment type="function">
    <text evidence="1">May be involved in transcriptional regulation.</text>
</comment>
<feature type="domain" description="C2H2-type" evidence="13">
    <location>
        <begin position="259"/>
        <end position="286"/>
    </location>
</feature>
<keyword evidence="9" id="KW-0238">DNA-binding</keyword>
<sequence>MDDQPLDLSKKRLSSAEELRIFSSEKQQESAKENGNLYSVEIVRSQADSFLKPEKNTVRTFEDVRMRSVHPHQRNKEKGILKLQDLIARNPCNKTKANENHPNEFGGKRKKLFDSFSNRLIKMSTKTSVDQDCKWRDVRDNSSPEGLVSTAGNNNHDYDSVGYLGDSNIFKENSTIICKYCNKVLYKSSYNKHIRTHTGEKPYKCDYCDKCFSQSNDRKVHMRIYTEERPYRCQFCNKTFKCSSHLSAHTRTHTGEKPFICPTCGKAYKRNFSMKTHEKMHKEKKGRKING</sequence>
<dbReference type="PANTHER" id="PTHR23235">
    <property type="entry name" value="KRUEPPEL-LIKE TRANSCRIPTION FACTOR"/>
    <property type="match status" value="1"/>
</dbReference>